<dbReference type="STRING" id="101091.A0A1C7N2V6"/>
<dbReference type="OrthoDB" id="1068471at2759"/>
<feature type="repeat" description="WD" evidence="7">
    <location>
        <begin position="230"/>
        <end position="264"/>
    </location>
</feature>
<keyword evidence="6" id="KW-0539">Nucleus</keyword>
<dbReference type="PANTHER" id="PTHR44006">
    <property type="entry name" value="U5 SMALL NUCLEAR RIBONUCLEOPROTEIN 40 KDA PROTEIN"/>
    <property type="match status" value="1"/>
</dbReference>
<dbReference type="PANTHER" id="PTHR44006:SF1">
    <property type="entry name" value="U5 SMALL NUCLEAR RIBONUCLEOPROTEIN 40 KDA PROTEIN"/>
    <property type="match status" value="1"/>
</dbReference>
<evidence type="ECO:0000256" key="5">
    <source>
        <dbReference type="ARBA" id="ARBA00023187"/>
    </source>
</evidence>
<dbReference type="GO" id="GO:0000375">
    <property type="term" value="P:RNA splicing, via transesterification reactions"/>
    <property type="evidence" value="ECO:0007669"/>
    <property type="project" value="UniProtKB-ARBA"/>
</dbReference>
<feature type="repeat" description="WD" evidence="7">
    <location>
        <begin position="146"/>
        <end position="188"/>
    </location>
</feature>
<dbReference type="PRINTS" id="PR00320">
    <property type="entry name" value="GPROTEINBRPT"/>
</dbReference>
<evidence type="ECO:0000256" key="7">
    <source>
        <dbReference type="PROSITE-ProRule" id="PRU00221"/>
    </source>
</evidence>
<dbReference type="FunFam" id="2.130.10.10:FF:000229">
    <property type="entry name" value="Small nuclear ribonucleoprotein U5 subunit 40"/>
    <property type="match status" value="1"/>
</dbReference>
<dbReference type="PROSITE" id="PS50082">
    <property type="entry name" value="WD_REPEATS_2"/>
    <property type="match status" value="7"/>
</dbReference>
<feature type="repeat" description="WD" evidence="7">
    <location>
        <begin position="61"/>
        <end position="93"/>
    </location>
</feature>
<dbReference type="InterPro" id="IPR015943">
    <property type="entry name" value="WD40/YVTN_repeat-like_dom_sf"/>
</dbReference>
<evidence type="ECO:0000313" key="9">
    <source>
        <dbReference type="EMBL" id="OBZ83453.1"/>
    </source>
</evidence>
<dbReference type="GO" id="GO:0006397">
    <property type="term" value="P:mRNA processing"/>
    <property type="evidence" value="ECO:0007669"/>
    <property type="project" value="UniProtKB-KW"/>
</dbReference>
<dbReference type="SUPFAM" id="SSF50978">
    <property type="entry name" value="WD40 repeat-like"/>
    <property type="match status" value="1"/>
</dbReference>
<dbReference type="PROSITE" id="PS50294">
    <property type="entry name" value="WD_REPEATS_REGION"/>
    <property type="match status" value="6"/>
</dbReference>
<keyword evidence="4" id="KW-0677">Repeat</keyword>
<dbReference type="SMART" id="SM00320">
    <property type="entry name" value="WD40"/>
    <property type="match status" value="7"/>
</dbReference>
<dbReference type="GO" id="GO:0071014">
    <property type="term" value="C:post-mRNA release spliceosomal complex"/>
    <property type="evidence" value="ECO:0007669"/>
    <property type="project" value="EnsemblFungi"/>
</dbReference>
<dbReference type="InterPro" id="IPR036322">
    <property type="entry name" value="WD40_repeat_dom_sf"/>
</dbReference>
<protein>
    <submittedName>
        <fullName evidence="9">U5 small nuclear ribonucleoprotein</fullName>
    </submittedName>
</protein>
<dbReference type="InterPro" id="IPR020472">
    <property type="entry name" value="WD40_PAC1"/>
</dbReference>
<evidence type="ECO:0000313" key="10">
    <source>
        <dbReference type="Proteomes" id="UP000093000"/>
    </source>
</evidence>
<dbReference type="FunCoup" id="A0A1C7N2V6">
    <property type="interactions" value="1093"/>
</dbReference>
<sequence length="361" mass="40019">MAEKRQAESSNGGTLIKRAKSDTQDNSQSLINLSDQRSGTRNAIVGTIKRTSGLEAPVMQLTGHNGEIYTCQFDPSGEYIASAGFDRQILLWNTYGEVKNYGILKGHTNAIMELHWSRDGSQIFSCSADKTVGIFDAKTGERVRRWRGHSAVVNSCQVVRRGPELVVSGSDDRTVKIWDHRTKEAVHTFDHDYPITSVSFSDAGDMVFAGGLDNEIHAWDVRKHQSVYSLKGHADTVTGMALSPDGSHLLTNAMDNTVRVWDIKPFAPTDRCLKIFEGAPHGYEKNLIRPCWSTDGSQIACGSADRTVVIWQVENRKILYKLPGHKGCVNDVDWHPKEPIVMSASTDKTMFLGEVKPTKLV</sequence>
<evidence type="ECO:0000256" key="3">
    <source>
        <dbReference type="ARBA" id="ARBA00022664"/>
    </source>
</evidence>
<evidence type="ECO:0000256" key="8">
    <source>
        <dbReference type="SAM" id="MobiDB-lite"/>
    </source>
</evidence>
<dbReference type="InterPro" id="IPR019775">
    <property type="entry name" value="WD40_repeat_CS"/>
</dbReference>
<comment type="caution">
    <text evidence="9">The sequence shown here is derived from an EMBL/GenBank/DDBJ whole genome shotgun (WGS) entry which is preliminary data.</text>
</comment>
<comment type="subcellular location">
    <subcellularLocation>
        <location evidence="1">Nucleus</location>
    </subcellularLocation>
</comment>
<feature type="region of interest" description="Disordered" evidence="8">
    <location>
        <begin position="1"/>
        <end position="33"/>
    </location>
</feature>
<evidence type="ECO:0000256" key="4">
    <source>
        <dbReference type="ARBA" id="ARBA00022737"/>
    </source>
</evidence>
<evidence type="ECO:0000256" key="1">
    <source>
        <dbReference type="ARBA" id="ARBA00004123"/>
    </source>
</evidence>
<dbReference type="GO" id="GO:0005682">
    <property type="term" value="C:U5 snRNP"/>
    <property type="evidence" value="ECO:0007669"/>
    <property type="project" value="EnsemblFungi"/>
</dbReference>
<dbReference type="InParanoid" id="A0A1C7N2V6"/>
<dbReference type="Proteomes" id="UP000093000">
    <property type="component" value="Unassembled WGS sequence"/>
</dbReference>
<dbReference type="CDD" id="cd00200">
    <property type="entry name" value="WD40"/>
    <property type="match status" value="1"/>
</dbReference>
<keyword evidence="2 7" id="KW-0853">WD repeat</keyword>
<accession>A0A1C7N2V6</accession>
<evidence type="ECO:0000256" key="2">
    <source>
        <dbReference type="ARBA" id="ARBA00022574"/>
    </source>
</evidence>
<dbReference type="PROSITE" id="PS00678">
    <property type="entry name" value="WD_REPEATS_1"/>
    <property type="match status" value="1"/>
</dbReference>
<dbReference type="InterPro" id="IPR001680">
    <property type="entry name" value="WD40_rpt"/>
</dbReference>
<feature type="repeat" description="WD" evidence="7">
    <location>
        <begin position="292"/>
        <end position="321"/>
    </location>
</feature>
<name>A0A1C7N2V6_9FUNG</name>
<dbReference type="EMBL" id="LUGH01000660">
    <property type="protein sequence ID" value="OBZ83453.1"/>
    <property type="molecule type" value="Genomic_DNA"/>
</dbReference>
<dbReference type="Pfam" id="PF00400">
    <property type="entry name" value="WD40"/>
    <property type="match status" value="7"/>
</dbReference>
<feature type="repeat" description="WD" evidence="7">
    <location>
        <begin position="188"/>
        <end position="229"/>
    </location>
</feature>
<keyword evidence="9" id="KW-0687">Ribonucleoprotein</keyword>
<feature type="compositionally biased region" description="Polar residues" evidence="8">
    <location>
        <begin position="24"/>
        <end position="33"/>
    </location>
</feature>
<gene>
    <name evidence="9" type="primary">Snrnp40</name>
    <name evidence="9" type="ORF">A0J61_08495</name>
</gene>
<reference evidence="9 10" key="1">
    <citation type="submission" date="2016-03" db="EMBL/GenBank/DDBJ databases">
        <title>Choanephora cucurbitarum.</title>
        <authorList>
            <person name="Min B."/>
            <person name="Park H."/>
            <person name="Park J.-H."/>
            <person name="Shin H.-D."/>
            <person name="Choi I.-G."/>
        </authorList>
    </citation>
    <scope>NUCLEOTIDE SEQUENCE [LARGE SCALE GENOMIC DNA]</scope>
    <source>
        <strain evidence="9 10">KUS-F28377</strain>
    </source>
</reference>
<dbReference type="Gene3D" id="2.130.10.10">
    <property type="entry name" value="YVTN repeat-like/Quinoprotein amine dehydrogenase"/>
    <property type="match status" value="1"/>
</dbReference>
<keyword evidence="10" id="KW-1185">Reference proteome</keyword>
<proteinExistence type="predicted"/>
<dbReference type="GO" id="GO:0003723">
    <property type="term" value="F:RNA binding"/>
    <property type="evidence" value="ECO:0007669"/>
    <property type="project" value="TreeGrafter"/>
</dbReference>
<feature type="repeat" description="WD" evidence="7">
    <location>
        <begin position="322"/>
        <end position="361"/>
    </location>
</feature>
<keyword evidence="3" id="KW-0507">mRNA processing</keyword>
<keyword evidence="5" id="KW-0508">mRNA splicing</keyword>
<evidence type="ECO:0000256" key="6">
    <source>
        <dbReference type="ARBA" id="ARBA00023242"/>
    </source>
</evidence>
<dbReference type="AlphaFoldDB" id="A0A1C7N2V6"/>
<dbReference type="GO" id="GO:0071013">
    <property type="term" value="C:catalytic step 2 spliceosome"/>
    <property type="evidence" value="ECO:0007669"/>
    <property type="project" value="TreeGrafter"/>
</dbReference>
<feature type="repeat" description="WD" evidence="7">
    <location>
        <begin position="104"/>
        <end position="145"/>
    </location>
</feature>
<dbReference type="InterPro" id="IPR052234">
    <property type="entry name" value="U5_snRNP_Component"/>
</dbReference>
<organism evidence="9 10">
    <name type="scientific">Choanephora cucurbitarum</name>
    <dbReference type="NCBI Taxonomy" id="101091"/>
    <lineage>
        <taxon>Eukaryota</taxon>
        <taxon>Fungi</taxon>
        <taxon>Fungi incertae sedis</taxon>
        <taxon>Mucoromycota</taxon>
        <taxon>Mucoromycotina</taxon>
        <taxon>Mucoromycetes</taxon>
        <taxon>Mucorales</taxon>
        <taxon>Mucorineae</taxon>
        <taxon>Choanephoraceae</taxon>
        <taxon>Choanephoroideae</taxon>
        <taxon>Choanephora</taxon>
    </lineage>
</organism>